<name>A0ABS5B636_9STRE</name>
<proteinExistence type="predicted"/>
<evidence type="ECO:0000313" key="2">
    <source>
        <dbReference type="Proteomes" id="UP001519296"/>
    </source>
</evidence>
<organism evidence="1 2">
    <name type="scientific">Streptococcus oricebi</name>
    <dbReference type="NCBI Taxonomy" id="1547447"/>
    <lineage>
        <taxon>Bacteria</taxon>
        <taxon>Bacillati</taxon>
        <taxon>Bacillota</taxon>
        <taxon>Bacilli</taxon>
        <taxon>Lactobacillales</taxon>
        <taxon>Streptococcaceae</taxon>
        <taxon>Streptococcus</taxon>
    </lineage>
</organism>
<dbReference type="Proteomes" id="UP001519296">
    <property type="component" value="Unassembled WGS sequence"/>
</dbReference>
<comment type="caution">
    <text evidence="1">The sequence shown here is derived from an EMBL/GenBank/DDBJ whole genome shotgun (WGS) entry which is preliminary data.</text>
</comment>
<evidence type="ECO:0000313" key="1">
    <source>
        <dbReference type="EMBL" id="MBP2624298.1"/>
    </source>
</evidence>
<accession>A0ABS5B636</accession>
<reference evidence="1 2" key="1">
    <citation type="submission" date="2018-02" db="EMBL/GenBank/DDBJ databases">
        <title>Draft genome sequence of Streptococcus oricebi CCUG 70868T type strain.</title>
        <authorList>
            <person name="Mendez V."/>
            <person name="Salva-Serra F."/>
            <person name="Jaen-Luchoro D."/>
            <person name="Gonzales-Siles L."/>
            <person name="Karlsson R."/>
            <person name="Engstrom-Jakobsson H."/>
            <person name="Busquets A."/>
            <person name="Gomila M."/>
            <person name="Pineiro-Iglesias B."/>
            <person name="Bennasar-Figueras A."/>
            <person name="Seeger M."/>
            <person name="Moore E."/>
        </authorList>
    </citation>
    <scope>NUCLEOTIDE SEQUENCE [LARGE SCALE GENOMIC DNA]</scope>
    <source>
        <strain evidence="1 2">CCUG 70868</strain>
    </source>
</reference>
<sequence>MERPDVEARKKKERQLFELEDDYRLGKKFFEQVQEETYADYLELSRFIDQEEDLRLELLHRNSDLSLGEVSFLRDLAGQRLEAREVYQARSRSLEQIEDDYDRSFKKECNQLEDEIERLGKTNDDN</sequence>
<dbReference type="EMBL" id="PRDG01000007">
    <property type="protein sequence ID" value="MBP2624298.1"/>
    <property type="molecule type" value="Genomic_DNA"/>
</dbReference>
<keyword evidence="2" id="KW-1185">Reference proteome</keyword>
<protein>
    <submittedName>
        <fullName evidence="1">Uncharacterized protein</fullName>
    </submittedName>
</protein>
<dbReference type="RefSeq" id="WP_209629152.1">
    <property type="nucleotide sequence ID" value="NZ_PRDG01000007.1"/>
</dbReference>
<gene>
    <name evidence="1" type="ORF">C4K46_10245</name>
</gene>